<reference evidence="2 3" key="1">
    <citation type="submission" date="2020-08" db="EMBL/GenBank/DDBJ databases">
        <title>Cohnella phylogeny.</title>
        <authorList>
            <person name="Dunlap C."/>
        </authorList>
    </citation>
    <scope>NUCLEOTIDE SEQUENCE [LARGE SCALE GENOMIC DNA]</scope>
    <source>
        <strain evidence="2 3">CBP 2801</strain>
    </source>
</reference>
<dbReference type="SUPFAM" id="SSF53067">
    <property type="entry name" value="Actin-like ATPase domain"/>
    <property type="match status" value="1"/>
</dbReference>
<sequence length="328" mass="34841">MGSYAFGFDIGGTNTECGLVRADGTVVWRSRVSTEPRKGNEHVMALIAGQVRRCLHETGIPATEVCGSGIGMPGLIEPRAGISIHSTNLFFRNYPVAARIRELTGLPAYVENDVRLYVYGETRYGAGRKYRHVLGLTLGTGLAAALINDGRIYLGDGFPGEIGHIPVEGIPYSCGCGLRGCLETAVSATGMVRQAIDALRSGSYKDSVLHAWDSDLSKLTAKDLSDAYDQGDALAAAIMDRTGRLLGRTLSYLVPMVSPDLVLAGGGAAKAGERLLGPAREELYANIMPVYRERVVFAMGELGDEAGVLGCATLAFDRTYGARVDSSA</sequence>
<comment type="caution">
    <text evidence="2">The sequence shown here is derived from an EMBL/GenBank/DDBJ whole genome shotgun (WGS) entry which is preliminary data.</text>
</comment>
<gene>
    <name evidence="2" type="ORF">H7C18_02830</name>
</gene>
<dbReference type="Pfam" id="PF00480">
    <property type="entry name" value="ROK"/>
    <property type="match status" value="1"/>
</dbReference>
<dbReference type="AlphaFoldDB" id="A0A7X0VTY3"/>
<dbReference type="InterPro" id="IPR043129">
    <property type="entry name" value="ATPase_NBD"/>
</dbReference>
<comment type="similarity">
    <text evidence="1">Belongs to the ROK (NagC/XylR) family.</text>
</comment>
<dbReference type="Proteomes" id="UP000564644">
    <property type="component" value="Unassembled WGS sequence"/>
</dbReference>
<accession>A0A7X0VTY3</accession>
<evidence type="ECO:0000313" key="2">
    <source>
        <dbReference type="EMBL" id="MBB6729820.1"/>
    </source>
</evidence>
<dbReference type="RefSeq" id="WP_185127493.1">
    <property type="nucleotide sequence ID" value="NZ_JACJVO010000003.1"/>
</dbReference>
<evidence type="ECO:0000313" key="3">
    <source>
        <dbReference type="Proteomes" id="UP000564644"/>
    </source>
</evidence>
<dbReference type="PANTHER" id="PTHR18964">
    <property type="entry name" value="ROK (REPRESSOR, ORF, KINASE) FAMILY"/>
    <property type="match status" value="1"/>
</dbReference>
<organism evidence="2 3">
    <name type="scientific">Cohnella zeiphila</name>
    <dbReference type="NCBI Taxonomy" id="2761120"/>
    <lineage>
        <taxon>Bacteria</taxon>
        <taxon>Bacillati</taxon>
        <taxon>Bacillota</taxon>
        <taxon>Bacilli</taxon>
        <taxon>Bacillales</taxon>
        <taxon>Paenibacillaceae</taxon>
        <taxon>Cohnella</taxon>
    </lineage>
</organism>
<dbReference type="PANTHER" id="PTHR18964:SF149">
    <property type="entry name" value="BIFUNCTIONAL UDP-N-ACETYLGLUCOSAMINE 2-EPIMERASE_N-ACETYLMANNOSAMINE KINASE"/>
    <property type="match status" value="1"/>
</dbReference>
<keyword evidence="3" id="KW-1185">Reference proteome</keyword>
<dbReference type="Gene3D" id="3.30.420.40">
    <property type="match status" value="2"/>
</dbReference>
<dbReference type="EMBL" id="JACJVO010000003">
    <property type="protein sequence ID" value="MBB6729820.1"/>
    <property type="molecule type" value="Genomic_DNA"/>
</dbReference>
<protein>
    <submittedName>
        <fullName evidence="2">ROK family protein</fullName>
    </submittedName>
</protein>
<proteinExistence type="inferred from homology"/>
<dbReference type="InterPro" id="IPR000600">
    <property type="entry name" value="ROK"/>
</dbReference>
<name>A0A7X0VTY3_9BACL</name>
<evidence type="ECO:0000256" key="1">
    <source>
        <dbReference type="ARBA" id="ARBA00006479"/>
    </source>
</evidence>